<evidence type="ECO:0000256" key="2">
    <source>
        <dbReference type="ARBA" id="ARBA00022741"/>
    </source>
</evidence>
<name>A0ABY7NMQ6_9SPHN</name>
<dbReference type="PROSITE" id="PS00211">
    <property type="entry name" value="ABC_TRANSPORTER_1"/>
    <property type="match status" value="1"/>
</dbReference>
<dbReference type="EMBL" id="CP115174">
    <property type="protein sequence ID" value="WBO22265.1"/>
    <property type="molecule type" value="Genomic_DNA"/>
</dbReference>
<dbReference type="InterPro" id="IPR027417">
    <property type="entry name" value="P-loop_NTPase"/>
</dbReference>
<dbReference type="Proteomes" id="UP001210865">
    <property type="component" value="Chromosome"/>
</dbReference>
<evidence type="ECO:0000259" key="5">
    <source>
        <dbReference type="PROSITE" id="PS50893"/>
    </source>
</evidence>
<feature type="compositionally biased region" description="Basic and acidic residues" evidence="4">
    <location>
        <begin position="270"/>
        <end position="279"/>
    </location>
</feature>
<keyword evidence="1" id="KW-0813">Transport</keyword>
<keyword evidence="2" id="KW-0547">Nucleotide-binding</keyword>
<dbReference type="InterPro" id="IPR003593">
    <property type="entry name" value="AAA+_ATPase"/>
</dbReference>
<feature type="domain" description="ABC transporter" evidence="5">
    <location>
        <begin position="22"/>
        <end position="260"/>
    </location>
</feature>
<keyword evidence="7" id="KW-1185">Reference proteome</keyword>
<proteinExistence type="predicted"/>
<evidence type="ECO:0000313" key="6">
    <source>
        <dbReference type="EMBL" id="WBO22265.1"/>
    </source>
</evidence>
<dbReference type="InterPro" id="IPR003439">
    <property type="entry name" value="ABC_transporter-like_ATP-bd"/>
</dbReference>
<evidence type="ECO:0000256" key="1">
    <source>
        <dbReference type="ARBA" id="ARBA00022448"/>
    </source>
</evidence>
<dbReference type="PROSITE" id="PS50893">
    <property type="entry name" value="ABC_TRANSPORTER_2"/>
    <property type="match status" value="1"/>
</dbReference>
<dbReference type="GO" id="GO:0005524">
    <property type="term" value="F:ATP binding"/>
    <property type="evidence" value="ECO:0007669"/>
    <property type="project" value="UniProtKB-KW"/>
</dbReference>
<reference evidence="6 7" key="1">
    <citation type="submission" date="2022-12" db="EMBL/GenBank/DDBJ databases">
        <title>Sphingomonas abieness sp. nov., an endophytic bacterium isolated from Abies koreana.</title>
        <authorList>
            <person name="Jiang L."/>
            <person name="Lee J."/>
        </authorList>
    </citation>
    <scope>NUCLEOTIDE SEQUENCE [LARGE SCALE GENOMIC DNA]</scope>
    <source>
        <strain evidence="7">PAMB 00755</strain>
    </source>
</reference>
<evidence type="ECO:0000256" key="3">
    <source>
        <dbReference type="ARBA" id="ARBA00022840"/>
    </source>
</evidence>
<dbReference type="SUPFAM" id="SSF52540">
    <property type="entry name" value="P-loop containing nucleoside triphosphate hydrolases"/>
    <property type="match status" value="1"/>
</dbReference>
<dbReference type="PANTHER" id="PTHR43023">
    <property type="entry name" value="PROTEIN TRIGALACTOSYLDIACYLGLYCEROL 3, CHLOROPLASTIC"/>
    <property type="match status" value="1"/>
</dbReference>
<dbReference type="CDD" id="cd03261">
    <property type="entry name" value="ABC_Org_Solvent_Resistant"/>
    <property type="match status" value="1"/>
</dbReference>
<keyword evidence="3 6" id="KW-0067">ATP-binding</keyword>
<dbReference type="Gene3D" id="3.40.50.300">
    <property type="entry name" value="P-loop containing nucleotide triphosphate hydrolases"/>
    <property type="match status" value="1"/>
</dbReference>
<evidence type="ECO:0000256" key="4">
    <source>
        <dbReference type="SAM" id="MobiDB-lite"/>
    </source>
</evidence>
<evidence type="ECO:0000313" key="7">
    <source>
        <dbReference type="Proteomes" id="UP001210865"/>
    </source>
</evidence>
<sequence length="302" mass="32255">MASKPQPAPTMQNGAAQDDIVIRVRGLVNRFGEQVVHQDLDLDVRRGEILGVVGGSGTGKSVLMRSIIGLQMPADGAIDVFGHAMIGGSDQDAEAVRRRWGVLFQNGALFSTLTVAENVQVPIREYYPRLDDQLLDEIASYKIIASGLPPESSSKFPSELSGGMRKRAGLARALSLDPELLFLDEPTAGLDPIGAAAFDNLIKTLRDLLGLTVFIITHDLDTLYAICDRVAVIADKKVVAVGTIEELVALDHPWIQEYFNGPRGRAAEQSAERAGEEGLRPSSPRQADALSGSDELGTGGGA</sequence>
<gene>
    <name evidence="6" type="ORF">PBT88_19300</name>
</gene>
<dbReference type="RefSeq" id="WP_270076913.1">
    <property type="nucleotide sequence ID" value="NZ_CP115174.1"/>
</dbReference>
<organism evidence="6 7">
    <name type="scientific">Sphingomonas abietis</name>
    <dbReference type="NCBI Taxonomy" id="3012344"/>
    <lineage>
        <taxon>Bacteria</taxon>
        <taxon>Pseudomonadati</taxon>
        <taxon>Pseudomonadota</taxon>
        <taxon>Alphaproteobacteria</taxon>
        <taxon>Sphingomonadales</taxon>
        <taxon>Sphingomonadaceae</taxon>
        <taxon>Sphingomonas</taxon>
    </lineage>
</organism>
<dbReference type="InterPro" id="IPR017871">
    <property type="entry name" value="ABC_transporter-like_CS"/>
</dbReference>
<accession>A0ABY7NMQ6</accession>
<protein>
    <submittedName>
        <fullName evidence="6">ABC transporter ATP-binding protein</fullName>
    </submittedName>
</protein>
<dbReference type="Pfam" id="PF00005">
    <property type="entry name" value="ABC_tran"/>
    <property type="match status" value="1"/>
</dbReference>
<dbReference type="PANTHER" id="PTHR43023:SF3">
    <property type="entry name" value="PROTEIN TRIGALACTOSYLDIACYLGLYCEROL 3, CHLOROPLASTIC"/>
    <property type="match status" value="1"/>
</dbReference>
<feature type="region of interest" description="Disordered" evidence="4">
    <location>
        <begin position="265"/>
        <end position="302"/>
    </location>
</feature>
<dbReference type="SMART" id="SM00382">
    <property type="entry name" value="AAA"/>
    <property type="match status" value="1"/>
</dbReference>